<dbReference type="RefSeq" id="WP_345588204.1">
    <property type="nucleotide sequence ID" value="NZ_BAABJG010000015.1"/>
</dbReference>
<dbReference type="SUPFAM" id="SSF53335">
    <property type="entry name" value="S-adenosyl-L-methionine-dependent methyltransferases"/>
    <property type="match status" value="1"/>
</dbReference>
<keyword evidence="5" id="KW-1185">Reference proteome</keyword>
<keyword evidence="1 4" id="KW-0489">Methyltransferase</keyword>
<dbReference type="Gene3D" id="3.40.50.150">
    <property type="entry name" value="Vaccinia Virus protein VP39"/>
    <property type="match status" value="1"/>
</dbReference>
<organism evidence="4 5">
    <name type="scientific">Paenibacillus vulneris</name>
    <dbReference type="NCBI Taxonomy" id="1133364"/>
    <lineage>
        <taxon>Bacteria</taxon>
        <taxon>Bacillati</taxon>
        <taxon>Bacillota</taxon>
        <taxon>Bacilli</taxon>
        <taxon>Bacillales</taxon>
        <taxon>Paenibacillaceae</taxon>
        <taxon>Paenibacillus</taxon>
    </lineage>
</organism>
<dbReference type="PANTHER" id="PTHR44942">
    <property type="entry name" value="METHYLTRANSF_11 DOMAIN-CONTAINING PROTEIN"/>
    <property type="match status" value="1"/>
</dbReference>
<dbReference type="InterPro" id="IPR029063">
    <property type="entry name" value="SAM-dependent_MTases_sf"/>
</dbReference>
<dbReference type="GO" id="GO:0032259">
    <property type="term" value="P:methylation"/>
    <property type="evidence" value="ECO:0007669"/>
    <property type="project" value="UniProtKB-KW"/>
</dbReference>
<dbReference type="EMBL" id="JBHTLU010000031">
    <property type="protein sequence ID" value="MFD1222572.1"/>
    <property type="molecule type" value="Genomic_DNA"/>
</dbReference>
<evidence type="ECO:0000313" key="4">
    <source>
        <dbReference type="EMBL" id="MFD1222572.1"/>
    </source>
</evidence>
<evidence type="ECO:0000256" key="1">
    <source>
        <dbReference type="ARBA" id="ARBA00022603"/>
    </source>
</evidence>
<dbReference type="PANTHER" id="PTHR44942:SF4">
    <property type="entry name" value="METHYLTRANSFERASE TYPE 11 DOMAIN-CONTAINING PROTEIN"/>
    <property type="match status" value="1"/>
</dbReference>
<sequence length="261" mass="30301">MAEELKKTFNEVAELYDRARNDYPDELFEELFRLSGCHSGSDVLEIAAGTGKATLHLAQRGCRVTAVELGQELALVARHKLAKFRNVEIQVGAFEEWEAPSEATYDLVVVATAFHWLDPEVRFKKIASLLRPGGHLAIIRYHHVAGGDQAFFEQVQLCYEQFKTNKANKFTLPRIEELQPETYGAESNEWFDPPVRRTYVKEEVYNRQQYLDLLSTYSDHRMMGEKERQGLFHCIGRLMDEGFDGQIRKCYLYELLLMRRR</sequence>
<feature type="domain" description="Methyltransferase" evidence="3">
    <location>
        <begin position="43"/>
        <end position="134"/>
    </location>
</feature>
<proteinExistence type="predicted"/>
<dbReference type="Proteomes" id="UP001597180">
    <property type="component" value="Unassembled WGS sequence"/>
</dbReference>
<reference evidence="5" key="1">
    <citation type="journal article" date="2019" name="Int. J. Syst. Evol. Microbiol.">
        <title>The Global Catalogue of Microorganisms (GCM) 10K type strain sequencing project: providing services to taxonomists for standard genome sequencing and annotation.</title>
        <authorList>
            <consortium name="The Broad Institute Genomics Platform"/>
            <consortium name="The Broad Institute Genome Sequencing Center for Infectious Disease"/>
            <person name="Wu L."/>
            <person name="Ma J."/>
        </authorList>
    </citation>
    <scope>NUCLEOTIDE SEQUENCE [LARGE SCALE GENOMIC DNA]</scope>
    <source>
        <strain evidence="5">CCUG 53270</strain>
    </source>
</reference>
<dbReference type="EC" id="2.1.1.-" evidence="4"/>
<keyword evidence="2 4" id="KW-0808">Transferase</keyword>
<dbReference type="CDD" id="cd02440">
    <property type="entry name" value="AdoMet_MTases"/>
    <property type="match status" value="1"/>
</dbReference>
<name>A0ABW3UQF3_9BACL</name>
<gene>
    <name evidence="4" type="ORF">ACFQ4B_20855</name>
</gene>
<accession>A0ABW3UQF3</accession>
<dbReference type="InterPro" id="IPR051052">
    <property type="entry name" value="Diverse_substrate_MTase"/>
</dbReference>
<protein>
    <submittedName>
        <fullName evidence="4">Class I SAM-dependent methyltransferase</fullName>
        <ecNumber evidence="4">2.1.1.-</ecNumber>
    </submittedName>
</protein>
<comment type="caution">
    <text evidence="4">The sequence shown here is derived from an EMBL/GenBank/DDBJ whole genome shotgun (WGS) entry which is preliminary data.</text>
</comment>
<dbReference type="Pfam" id="PF13649">
    <property type="entry name" value="Methyltransf_25"/>
    <property type="match status" value="1"/>
</dbReference>
<evidence type="ECO:0000313" key="5">
    <source>
        <dbReference type="Proteomes" id="UP001597180"/>
    </source>
</evidence>
<evidence type="ECO:0000259" key="3">
    <source>
        <dbReference type="Pfam" id="PF13649"/>
    </source>
</evidence>
<dbReference type="GO" id="GO:0008168">
    <property type="term" value="F:methyltransferase activity"/>
    <property type="evidence" value="ECO:0007669"/>
    <property type="project" value="UniProtKB-KW"/>
</dbReference>
<evidence type="ECO:0000256" key="2">
    <source>
        <dbReference type="ARBA" id="ARBA00022679"/>
    </source>
</evidence>
<dbReference type="InterPro" id="IPR041698">
    <property type="entry name" value="Methyltransf_25"/>
</dbReference>